<evidence type="ECO:0000259" key="5">
    <source>
        <dbReference type="Pfam" id="PF07833"/>
    </source>
</evidence>
<feature type="signal peptide" evidence="3">
    <location>
        <begin position="1"/>
        <end position="27"/>
    </location>
</feature>
<sequence>MTGASKIPVALLAVAAALVLFAPFAWGNTGSTAVFKVGEARYTVDGEEYLMDAAVYVEDGRAFAPFRYAAYACGVTPENILWNPATRTLTLVKGDRVVQVTADSNILVVNGTQIAMDVKAVIKDGRFFLPVRWLAVALDAIVVWDPVSQTITIRSPAGAGKSSKRDETTAQEPATDDRNAIVKEYRWHDRWGNEWTWRVSIPEEMYRYYRNQLRIHERILKEYLERLNSLRQKLEELKRYMDFWYQQCRISSDDSYYEAWRKYQLYVSKYYEAMEELNRIQSEYQNLERWYREARYREMSEGYVPYVTEEGNGRLVRTLAESLAGKAPLDPRERVEFVAAFVQEAIPYVSEEGEYPRYPVETLVEGGDCEDKSILLAALLRTMGYRVALLVFDDNPGHMAVGVECPDCWGSYYLKDGVRYFYLESTAPNWSVGQVPPEYRGRGALVYVVP</sequence>
<gene>
    <name evidence="6" type="ordered locus">Adeg_1339</name>
</gene>
<dbReference type="RefSeq" id="WP_015739323.1">
    <property type="nucleotide sequence ID" value="NC_013385.1"/>
</dbReference>
<feature type="coiled-coil region" evidence="1">
    <location>
        <begin position="213"/>
        <end position="247"/>
    </location>
</feature>
<dbReference type="SUPFAM" id="SSF54001">
    <property type="entry name" value="Cysteine proteinases"/>
    <property type="match status" value="1"/>
</dbReference>
<dbReference type="SUPFAM" id="SSF55383">
    <property type="entry name" value="Copper amine oxidase, domain N"/>
    <property type="match status" value="2"/>
</dbReference>
<evidence type="ECO:0000256" key="1">
    <source>
        <dbReference type="SAM" id="Coils"/>
    </source>
</evidence>
<accession>C9R817</accession>
<organism evidence="6 7">
    <name type="scientific">Ammonifex degensii (strain DSM 10501 / KC4)</name>
    <dbReference type="NCBI Taxonomy" id="429009"/>
    <lineage>
        <taxon>Bacteria</taxon>
        <taxon>Bacillati</taxon>
        <taxon>Bacillota</taxon>
        <taxon>Clostridia</taxon>
        <taxon>Thermoanaerobacterales</taxon>
        <taxon>Thermoanaerobacteraceae</taxon>
        <taxon>Ammonifex</taxon>
    </lineage>
</organism>
<feature type="domain" description="Transglutaminase-like" evidence="4">
    <location>
        <begin position="328"/>
        <end position="414"/>
    </location>
</feature>
<dbReference type="HOGENOM" id="CLU_036688_0_0_9"/>
<dbReference type="KEGG" id="adg:Adeg_1339"/>
<dbReference type="InterPro" id="IPR012854">
    <property type="entry name" value="Cu_amine_oxidase-like_N"/>
</dbReference>
<dbReference type="InterPro" id="IPR002931">
    <property type="entry name" value="Transglutaminase-like"/>
</dbReference>
<evidence type="ECO:0000256" key="3">
    <source>
        <dbReference type="SAM" id="SignalP"/>
    </source>
</evidence>
<dbReference type="Pfam" id="PF01841">
    <property type="entry name" value="Transglut_core"/>
    <property type="match status" value="1"/>
</dbReference>
<keyword evidence="3" id="KW-0732">Signal</keyword>
<evidence type="ECO:0000256" key="2">
    <source>
        <dbReference type="SAM" id="MobiDB-lite"/>
    </source>
</evidence>
<dbReference type="InterPro" id="IPR038765">
    <property type="entry name" value="Papain-like_cys_pep_sf"/>
</dbReference>
<dbReference type="Proteomes" id="UP000002620">
    <property type="component" value="Chromosome"/>
</dbReference>
<dbReference type="InterPro" id="IPR010319">
    <property type="entry name" value="Transglutaminase-like_Cys_pept"/>
</dbReference>
<evidence type="ECO:0000313" key="6">
    <source>
        <dbReference type="EMBL" id="ACX52446.1"/>
    </source>
</evidence>
<evidence type="ECO:0000259" key="4">
    <source>
        <dbReference type="Pfam" id="PF01841"/>
    </source>
</evidence>
<dbReference type="OrthoDB" id="1803727at2"/>
<name>C9R817_AMMDK</name>
<dbReference type="EMBL" id="CP001785">
    <property type="protein sequence ID" value="ACX52446.1"/>
    <property type="molecule type" value="Genomic_DNA"/>
</dbReference>
<evidence type="ECO:0000313" key="7">
    <source>
        <dbReference type="Proteomes" id="UP000002620"/>
    </source>
</evidence>
<dbReference type="PANTHER" id="PTHR39327:SF1">
    <property type="entry name" value="BLR5470 PROTEIN"/>
    <property type="match status" value="1"/>
</dbReference>
<reference evidence="6 7" key="1">
    <citation type="submission" date="2009-10" db="EMBL/GenBank/DDBJ databases">
        <title>Complete sequence of chromosome of Ammonifex degensii KC4.</title>
        <authorList>
            <consortium name="US DOE Joint Genome Institute"/>
            <person name="Kerfeld C."/>
            <person name="Goodner B."/>
            <person name="Huber H."/>
            <person name="Stetter K."/>
            <person name="Lucas S."/>
            <person name="Copeland A."/>
            <person name="Lapidus A."/>
            <person name="Glavina del Rio T."/>
            <person name="Dalin E."/>
            <person name="Tice H."/>
            <person name="Bruce D."/>
            <person name="Goodwin L."/>
            <person name="Pitluck S."/>
            <person name="Saunders E."/>
            <person name="Brettin T."/>
            <person name="Detter J.C."/>
            <person name="Han C."/>
            <person name="Larimer F."/>
            <person name="Land M."/>
            <person name="Hauser L."/>
            <person name="Kyrpides N."/>
            <person name="Ovchinnikova G."/>
            <person name="Richardson P."/>
        </authorList>
    </citation>
    <scope>NUCLEOTIDE SEQUENCE [LARGE SCALE GENOMIC DNA]</scope>
    <source>
        <strain evidence="7">DSM 10501 / KC4</strain>
    </source>
</reference>
<dbReference type="PANTHER" id="PTHR39327">
    <property type="match status" value="1"/>
</dbReference>
<dbReference type="Gene3D" id="3.30.457.10">
    <property type="entry name" value="Copper amine oxidase-like, N-terminal domain"/>
    <property type="match status" value="1"/>
</dbReference>
<keyword evidence="1" id="KW-0175">Coiled coil</keyword>
<keyword evidence="7" id="KW-1185">Reference proteome</keyword>
<dbReference type="Gene3D" id="3.10.620.30">
    <property type="match status" value="1"/>
</dbReference>
<feature type="domain" description="Copper amine oxidase-like N-terminal" evidence="5">
    <location>
        <begin position="43"/>
        <end position="153"/>
    </location>
</feature>
<dbReference type="Pfam" id="PF07833">
    <property type="entry name" value="Cu_amine_oxidN1"/>
    <property type="match status" value="1"/>
</dbReference>
<dbReference type="InterPro" id="IPR036582">
    <property type="entry name" value="Mao_N_sf"/>
</dbReference>
<feature type="region of interest" description="Disordered" evidence="2">
    <location>
        <begin position="155"/>
        <end position="175"/>
    </location>
</feature>
<protein>
    <submittedName>
        <fullName evidence="6">Copper amine oxidase domain protein</fullName>
    </submittedName>
</protein>
<dbReference type="eggNOG" id="COG1305">
    <property type="taxonomic scope" value="Bacteria"/>
</dbReference>
<dbReference type="STRING" id="429009.Adeg_1339"/>
<feature type="chain" id="PRO_5002999860" evidence="3">
    <location>
        <begin position="28"/>
        <end position="450"/>
    </location>
</feature>
<dbReference type="AlphaFoldDB" id="C9R817"/>
<proteinExistence type="predicted"/>